<keyword evidence="4" id="KW-1185">Reference proteome</keyword>
<protein>
    <submittedName>
        <fullName evidence="3">Uncharacterized protein</fullName>
    </submittedName>
</protein>
<feature type="compositionally biased region" description="Basic and acidic residues" evidence="1">
    <location>
        <begin position="122"/>
        <end position="135"/>
    </location>
</feature>
<dbReference type="EMBL" id="MU004236">
    <property type="protein sequence ID" value="KAF2668803.1"/>
    <property type="molecule type" value="Genomic_DNA"/>
</dbReference>
<keyword evidence="2" id="KW-0472">Membrane</keyword>
<keyword evidence="2" id="KW-1133">Transmembrane helix</keyword>
<evidence type="ECO:0000313" key="3">
    <source>
        <dbReference type="EMBL" id="KAF2668803.1"/>
    </source>
</evidence>
<evidence type="ECO:0000256" key="1">
    <source>
        <dbReference type="SAM" id="MobiDB-lite"/>
    </source>
</evidence>
<accession>A0A6A6UBT9</accession>
<dbReference type="AlphaFoldDB" id="A0A6A6UBT9"/>
<reference evidence="3" key="1">
    <citation type="journal article" date="2020" name="Stud. Mycol.">
        <title>101 Dothideomycetes genomes: a test case for predicting lifestyles and emergence of pathogens.</title>
        <authorList>
            <person name="Haridas S."/>
            <person name="Albert R."/>
            <person name="Binder M."/>
            <person name="Bloem J."/>
            <person name="Labutti K."/>
            <person name="Salamov A."/>
            <person name="Andreopoulos B."/>
            <person name="Baker S."/>
            <person name="Barry K."/>
            <person name="Bills G."/>
            <person name="Bluhm B."/>
            <person name="Cannon C."/>
            <person name="Castanera R."/>
            <person name="Culley D."/>
            <person name="Daum C."/>
            <person name="Ezra D."/>
            <person name="Gonzalez J."/>
            <person name="Henrissat B."/>
            <person name="Kuo A."/>
            <person name="Liang C."/>
            <person name="Lipzen A."/>
            <person name="Lutzoni F."/>
            <person name="Magnuson J."/>
            <person name="Mondo S."/>
            <person name="Nolan M."/>
            <person name="Ohm R."/>
            <person name="Pangilinan J."/>
            <person name="Park H.-J."/>
            <person name="Ramirez L."/>
            <person name="Alfaro M."/>
            <person name="Sun H."/>
            <person name="Tritt A."/>
            <person name="Yoshinaga Y."/>
            <person name="Zwiers L.-H."/>
            <person name="Turgeon B."/>
            <person name="Goodwin S."/>
            <person name="Spatafora J."/>
            <person name="Crous P."/>
            <person name="Grigoriev I."/>
        </authorList>
    </citation>
    <scope>NUCLEOTIDE SEQUENCE</scope>
    <source>
        <strain evidence="3">CBS 115976</strain>
    </source>
</reference>
<evidence type="ECO:0000256" key="2">
    <source>
        <dbReference type="SAM" id="Phobius"/>
    </source>
</evidence>
<feature type="compositionally biased region" description="Low complexity" evidence="1">
    <location>
        <begin position="157"/>
        <end position="173"/>
    </location>
</feature>
<sequence length="202" mass="22748">MSPIPESPMGFQLPHHPSLEAKLTNAEILLRRSACLIQRRWLSGSRDDCKTPEENAKDDRDAGFIILGVLSGFLFFFLICYCFRKRRDEPPVERNDGIATWPPPMEYIPHRAGNTSRRTKSNTRESRQARRESRRTSCQPEKGLRPTGKGLKPSRNSKGSASKAKAIAKPPKAWTGSKAEKGQTHVEKTGKASDIFKIGFVW</sequence>
<feature type="region of interest" description="Disordered" evidence="1">
    <location>
        <begin position="90"/>
        <end position="186"/>
    </location>
</feature>
<organism evidence="3 4">
    <name type="scientific">Microthyrium microscopicum</name>
    <dbReference type="NCBI Taxonomy" id="703497"/>
    <lineage>
        <taxon>Eukaryota</taxon>
        <taxon>Fungi</taxon>
        <taxon>Dikarya</taxon>
        <taxon>Ascomycota</taxon>
        <taxon>Pezizomycotina</taxon>
        <taxon>Dothideomycetes</taxon>
        <taxon>Dothideomycetes incertae sedis</taxon>
        <taxon>Microthyriales</taxon>
        <taxon>Microthyriaceae</taxon>
        <taxon>Microthyrium</taxon>
    </lineage>
</organism>
<proteinExistence type="predicted"/>
<dbReference type="Proteomes" id="UP000799302">
    <property type="component" value="Unassembled WGS sequence"/>
</dbReference>
<feature type="transmembrane region" description="Helical" evidence="2">
    <location>
        <begin position="62"/>
        <end position="83"/>
    </location>
</feature>
<gene>
    <name evidence="3" type="ORF">BT63DRAFT_440881</name>
</gene>
<evidence type="ECO:0000313" key="4">
    <source>
        <dbReference type="Proteomes" id="UP000799302"/>
    </source>
</evidence>
<keyword evidence="2" id="KW-0812">Transmembrane</keyword>
<name>A0A6A6UBT9_9PEZI</name>